<dbReference type="AlphaFoldDB" id="A0A6A3AJQ1"/>
<dbReference type="EMBL" id="VEPZ02001000">
    <property type="protein sequence ID" value="KAE8703485.1"/>
    <property type="molecule type" value="Genomic_DNA"/>
</dbReference>
<name>A0A6A3AJQ1_HIBSY</name>
<gene>
    <name evidence="1" type="ORF">F3Y22_tig00110469pilonHSYRG00202</name>
</gene>
<sequence length="52" mass="5697">MRPEAVEILSTLTDPAVSLARIWCALPVLCRGREFLGNGWMTALDRLPTGVV</sequence>
<evidence type="ECO:0000313" key="1">
    <source>
        <dbReference type="EMBL" id="KAE8703485.1"/>
    </source>
</evidence>
<accession>A0A6A3AJQ1</accession>
<protein>
    <submittedName>
        <fullName evidence="1">Uncharacterized protein</fullName>
    </submittedName>
</protein>
<organism evidence="1 2">
    <name type="scientific">Hibiscus syriacus</name>
    <name type="common">Rose of Sharon</name>
    <dbReference type="NCBI Taxonomy" id="106335"/>
    <lineage>
        <taxon>Eukaryota</taxon>
        <taxon>Viridiplantae</taxon>
        <taxon>Streptophyta</taxon>
        <taxon>Embryophyta</taxon>
        <taxon>Tracheophyta</taxon>
        <taxon>Spermatophyta</taxon>
        <taxon>Magnoliopsida</taxon>
        <taxon>eudicotyledons</taxon>
        <taxon>Gunneridae</taxon>
        <taxon>Pentapetalae</taxon>
        <taxon>rosids</taxon>
        <taxon>malvids</taxon>
        <taxon>Malvales</taxon>
        <taxon>Malvaceae</taxon>
        <taxon>Malvoideae</taxon>
        <taxon>Hibiscus</taxon>
    </lineage>
</organism>
<reference evidence="1" key="1">
    <citation type="submission" date="2019-09" db="EMBL/GenBank/DDBJ databases">
        <title>Draft genome information of white flower Hibiscus syriacus.</title>
        <authorList>
            <person name="Kim Y.-M."/>
        </authorList>
    </citation>
    <scope>NUCLEOTIDE SEQUENCE [LARGE SCALE GENOMIC DNA]</scope>
    <source>
        <strain evidence="1">YM2019G1</strain>
    </source>
</reference>
<evidence type="ECO:0000313" key="2">
    <source>
        <dbReference type="Proteomes" id="UP000436088"/>
    </source>
</evidence>
<dbReference type="Proteomes" id="UP000436088">
    <property type="component" value="Unassembled WGS sequence"/>
</dbReference>
<proteinExistence type="predicted"/>
<keyword evidence="2" id="KW-1185">Reference proteome</keyword>
<comment type="caution">
    <text evidence="1">The sequence shown here is derived from an EMBL/GenBank/DDBJ whole genome shotgun (WGS) entry which is preliminary data.</text>
</comment>